<organism evidence="2 3">
    <name type="scientific">Pseudoxanthomonas suwonensis</name>
    <dbReference type="NCBI Taxonomy" id="314722"/>
    <lineage>
        <taxon>Bacteria</taxon>
        <taxon>Pseudomonadati</taxon>
        <taxon>Pseudomonadota</taxon>
        <taxon>Gammaproteobacteria</taxon>
        <taxon>Lysobacterales</taxon>
        <taxon>Lysobacteraceae</taxon>
        <taxon>Pseudoxanthomonas</taxon>
    </lineage>
</organism>
<evidence type="ECO:0000256" key="1">
    <source>
        <dbReference type="SAM" id="SignalP"/>
    </source>
</evidence>
<evidence type="ECO:0000313" key="3">
    <source>
        <dbReference type="Proteomes" id="UP000033067"/>
    </source>
</evidence>
<name>A0A0E3Z5F7_9GAMM</name>
<dbReference type="AlphaFoldDB" id="A0A0E3Z5F7"/>
<evidence type="ECO:0008006" key="4">
    <source>
        <dbReference type="Google" id="ProtNLM"/>
    </source>
</evidence>
<dbReference type="KEGG" id="psuw:WQ53_15825"/>
<accession>A0A0E3Z5F7</accession>
<feature type="chain" id="PRO_5002416317" description="Secreted protein" evidence="1">
    <location>
        <begin position="22"/>
        <end position="121"/>
    </location>
</feature>
<dbReference type="PATRIC" id="fig|314722.6.peg.3423"/>
<protein>
    <recommendedName>
        <fullName evidence="4">Secreted protein</fullName>
    </recommendedName>
</protein>
<dbReference type="Proteomes" id="UP000033067">
    <property type="component" value="Chromosome"/>
</dbReference>
<reference evidence="2 3" key="1">
    <citation type="journal article" date="2015" name="Genome Announc.">
        <title>Complete Genome Sequence of Pseudoxanthomonas suwonensis Strain J1, a Cellulose-Degrading Bacterium Isolated from Leaf- and Wood-Enriched Soil.</title>
        <authorList>
            <person name="Hou L."/>
            <person name="Jiang J."/>
            <person name="Xu Z."/>
            <person name="Zhou Y."/>
            <person name="Leung F.C."/>
        </authorList>
    </citation>
    <scope>NUCLEOTIDE SEQUENCE [LARGE SCALE GENOMIC DNA]</scope>
    <source>
        <strain evidence="2 3">J1</strain>
    </source>
</reference>
<dbReference type="OrthoDB" id="6025706at2"/>
<evidence type="ECO:0000313" key="2">
    <source>
        <dbReference type="EMBL" id="AKC88017.1"/>
    </source>
</evidence>
<keyword evidence="3" id="KW-1185">Reference proteome</keyword>
<feature type="signal peptide" evidence="1">
    <location>
        <begin position="1"/>
        <end position="21"/>
    </location>
</feature>
<keyword evidence="1" id="KW-0732">Signal</keyword>
<dbReference type="RefSeq" id="WP_052633644.1">
    <property type="nucleotide sequence ID" value="NZ_CP011144.1"/>
</dbReference>
<gene>
    <name evidence="2" type="ORF">WQ53_15825</name>
</gene>
<proteinExistence type="predicted"/>
<sequence>MNIKRLCVAVLFAGAAFAAHAADNATLTDCVDLGSDQEIVRGGSTSNFLLRDGDSHYRVGLVRSCDALPIASSVEITSNGTHDRLCPRDSTVKTNRGSCDVGDVETLDAEQFAKLKRRARR</sequence>
<dbReference type="EMBL" id="CP011144">
    <property type="protein sequence ID" value="AKC88017.1"/>
    <property type="molecule type" value="Genomic_DNA"/>
</dbReference>